<comment type="caution">
    <text evidence="1">The sequence shown here is derived from an EMBL/GenBank/DDBJ whole genome shotgun (WGS) entry which is preliminary data.</text>
</comment>
<dbReference type="Proteomes" id="UP000290204">
    <property type="component" value="Unassembled WGS sequence"/>
</dbReference>
<dbReference type="EMBL" id="SDHW01000002">
    <property type="protein sequence ID" value="RXK60674.1"/>
    <property type="molecule type" value="Genomic_DNA"/>
</dbReference>
<accession>A0A4Q1CJY0</accession>
<name>A0A4Q1CJY0_9BACT</name>
<proteinExistence type="predicted"/>
<gene>
    <name evidence="1" type="ORF">ESA94_09425</name>
</gene>
<keyword evidence="2" id="KW-1185">Reference proteome</keyword>
<sequence>MNHFISLQEAIEMTTLFRAQQENILKPEFQQRNILARSEAFERAAFDTLLAKNGCAGLRIYYGMGIDLKVHAIIVAIDANGHDLLPASASMLSTMEEGEDIAERGIRCPDLCPADSPLNS</sequence>
<dbReference type="RefSeq" id="WP_129130635.1">
    <property type="nucleotide sequence ID" value="NZ_SDHW01000002.1"/>
</dbReference>
<organism evidence="1 2">
    <name type="scientific">Lacibacter luteus</name>
    <dbReference type="NCBI Taxonomy" id="2508719"/>
    <lineage>
        <taxon>Bacteria</taxon>
        <taxon>Pseudomonadati</taxon>
        <taxon>Bacteroidota</taxon>
        <taxon>Chitinophagia</taxon>
        <taxon>Chitinophagales</taxon>
        <taxon>Chitinophagaceae</taxon>
        <taxon>Lacibacter</taxon>
    </lineage>
</organism>
<dbReference type="OrthoDB" id="674820at2"/>
<dbReference type="AlphaFoldDB" id="A0A4Q1CJY0"/>
<reference evidence="1 2" key="1">
    <citation type="submission" date="2019-01" db="EMBL/GenBank/DDBJ databases">
        <title>Lacibacter sp. strain TTM-7.</title>
        <authorList>
            <person name="Chen W.-M."/>
        </authorList>
    </citation>
    <scope>NUCLEOTIDE SEQUENCE [LARGE SCALE GENOMIC DNA]</scope>
    <source>
        <strain evidence="1 2">TTM-7</strain>
    </source>
</reference>
<evidence type="ECO:0000313" key="1">
    <source>
        <dbReference type="EMBL" id="RXK60674.1"/>
    </source>
</evidence>
<protein>
    <submittedName>
        <fullName evidence="1">Uncharacterized protein</fullName>
    </submittedName>
</protein>
<evidence type="ECO:0000313" key="2">
    <source>
        <dbReference type="Proteomes" id="UP000290204"/>
    </source>
</evidence>